<dbReference type="EMBL" id="JABFTP020000185">
    <property type="protein sequence ID" value="KAL3288389.1"/>
    <property type="molecule type" value="Genomic_DNA"/>
</dbReference>
<protein>
    <submittedName>
        <fullName evidence="1">Uncharacterized protein</fullName>
    </submittedName>
</protein>
<sequence>MRVYKLNVPNIAAKYKESVDRRLRNLEYVWKRGAIEEMWIAFKEDLHNSAKQVCGIMRSDNTRKQRAWWNKELKQQVKMNKTAWRKYLSLRTLEAHEEYKIQRKKVKELVIKSKQMSWEDFGNRMETRNYFSEFSKRSKVIKKILL</sequence>
<organism evidence="1 2">
    <name type="scientific">Cryptolaemus montrouzieri</name>
    <dbReference type="NCBI Taxonomy" id="559131"/>
    <lineage>
        <taxon>Eukaryota</taxon>
        <taxon>Metazoa</taxon>
        <taxon>Ecdysozoa</taxon>
        <taxon>Arthropoda</taxon>
        <taxon>Hexapoda</taxon>
        <taxon>Insecta</taxon>
        <taxon>Pterygota</taxon>
        <taxon>Neoptera</taxon>
        <taxon>Endopterygota</taxon>
        <taxon>Coleoptera</taxon>
        <taxon>Polyphaga</taxon>
        <taxon>Cucujiformia</taxon>
        <taxon>Coccinelloidea</taxon>
        <taxon>Coccinellidae</taxon>
        <taxon>Scymninae</taxon>
        <taxon>Scymnini</taxon>
        <taxon>Cryptolaemus</taxon>
    </lineage>
</organism>
<proteinExistence type="predicted"/>
<comment type="caution">
    <text evidence="1">The sequence shown here is derived from an EMBL/GenBank/DDBJ whole genome shotgun (WGS) entry which is preliminary data.</text>
</comment>
<evidence type="ECO:0000313" key="2">
    <source>
        <dbReference type="Proteomes" id="UP001516400"/>
    </source>
</evidence>
<reference evidence="1 2" key="1">
    <citation type="journal article" date="2021" name="BMC Biol.">
        <title>Horizontally acquired antibacterial genes associated with adaptive radiation of ladybird beetles.</title>
        <authorList>
            <person name="Li H.S."/>
            <person name="Tang X.F."/>
            <person name="Huang Y.H."/>
            <person name="Xu Z.Y."/>
            <person name="Chen M.L."/>
            <person name="Du X.Y."/>
            <person name="Qiu B.Y."/>
            <person name="Chen P.T."/>
            <person name="Zhang W."/>
            <person name="Slipinski A."/>
            <person name="Escalona H.E."/>
            <person name="Waterhouse R.M."/>
            <person name="Zwick A."/>
            <person name="Pang H."/>
        </authorList>
    </citation>
    <scope>NUCLEOTIDE SEQUENCE [LARGE SCALE GENOMIC DNA]</scope>
    <source>
        <strain evidence="1">SYSU2018</strain>
    </source>
</reference>
<dbReference type="AlphaFoldDB" id="A0ABD2PBQ4"/>
<accession>A0ABD2PBQ4</accession>
<dbReference type="Proteomes" id="UP001516400">
    <property type="component" value="Unassembled WGS sequence"/>
</dbReference>
<gene>
    <name evidence="1" type="ORF">HHI36_002837</name>
</gene>
<name>A0ABD2PBQ4_9CUCU</name>
<evidence type="ECO:0000313" key="1">
    <source>
        <dbReference type="EMBL" id="KAL3288389.1"/>
    </source>
</evidence>
<keyword evidence="2" id="KW-1185">Reference proteome</keyword>